<proteinExistence type="predicted"/>
<feature type="compositionally biased region" description="Polar residues" evidence="1">
    <location>
        <begin position="88"/>
        <end position="101"/>
    </location>
</feature>
<evidence type="ECO:0000313" key="3">
    <source>
        <dbReference type="Proteomes" id="UP000050525"/>
    </source>
</evidence>
<name>A0A151N760_ALLMI</name>
<keyword evidence="3" id="KW-1185">Reference proteome</keyword>
<dbReference type="AlphaFoldDB" id="A0A151N760"/>
<accession>A0A151N760</accession>
<gene>
    <name evidence="2" type="ORF">Y1Q_0020382</name>
</gene>
<evidence type="ECO:0000313" key="2">
    <source>
        <dbReference type="EMBL" id="KYO32429.1"/>
    </source>
</evidence>
<comment type="caution">
    <text evidence="2">The sequence shown here is derived from an EMBL/GenBank/DDBJ whole genome shotgun (WGS) entry which is preliminary data.</text>
</comment>
<dbReference type="Proteomes" id="UP000050525">
    <property type="component" value="Unassembled WGS sequence"/>
</dbReference>
<dbReference type="EMBL" id="AKHW03003917">
    <property type="protein sequence ID" value="KYO32429.1"/>
    <property type="molecule type" value="Genomic_DNA"/>
</dbReference>
<reference evidence="2 3" key="1">
    <citation type="journal article" date="2012" name="Genome Biol.">
        <title>Sequencing three crocodilian genomes to illuminate the evolution of archosaurs and amniotes.</title>
        <authorList>
            <person name="St John J.A."/>
            <person name="Braun E.L."/>
            <person name="Isberg S.R."/>
            <person name="Miles L.G."/>
            <person name="Chong A.Y."/>
            <person name="Gongora J."/>
            <person name="Dalzell P."/>
            <person name="Moran C."/>
            <person name="Bed'hom B."/>
            <person name="Abzhanov A."/>
            <person name="Burgess S.C."/>
            <person name="Cooksey A.M."/>
            <person name="Castoe T.A."/>
            <person name="Crawford N.G."/>
            <person name="Densmore L.D."/>
            <person name="Drew J.C."/>
            <person name="Edwards S.V."/>
            <person name="Faircloth B.C."/>
            <person name="Fujita M.K."/>
            <person name="Greenwold M.J."/>
            <person name="Hoffmann F.G."/>
            <person name="Howard J.M."/>
            <person name="Iguchi T."/>
            <person name="Janes D.E."/>
            <person name="Khan S.Y."/>
            <person name="Kohno S."/>
            <person name="de Koning A.J."/>
            <person name="Lance S.L."/>
            <person name="McCarthy F.M."/>
            <person name="McCormack J.E."/>
            <person name="Merchant M.E."/>
            <person name="Peterson D.G."/>
            <person name="Pollock D.D."/>
            <person name="Pourmand N."/>
            <person name="Raney B.J."/>
            <person name="Roessler K.A."/>
            <person name="Sanford J.R."/>
            <person name="Sawyer R.H."/>
            <person name="Schmidt C.J."/>
            <person name="Triplett E.W."/>
            <person name="Tuberville T.D."/>
            <person name="Venegas-Anaya M."/>
            <person name="Howard J.T."/>
            <person name="Jarvis E.D."/>
            <person name="Guillette L.J.Jr."/>
            <person name="Glenn T.C."/>
            <person name="Green R.E."/>
            <person name="Ray D.A."/>
        </authorList>
    </citation>
    <scope>NUCLEOTIDE SEQUENCE [LARGE SCALE GENOMIC DNA]</scope>
    <source>
        <strain evidence="2">KSC_2009_1</strain>
    </source>
</reference>
<feature type="region of interest" description="Disordered" evidence="1">
    <location>
        <begin position="61"/>
        <end position="101"/>
    </location>
</feature>
<protein>
    <submittedName>
        <fullName evidence="2">Uncharacterized protein</fullName>
    </submittedName>
</protein>
<organism evidence="2 3">
    <name type="scientific">Alligator mississippiensis</name>
    <name type="common">American alligator</name>
    <dbReference type="NCBI Taxonomy" id="8496"/>
    <lineage>
        <taxon>Eukaryota</taxon>
        <taxon>Metazoa</taxon>
        <taxon>Chordata</taxon>
        <taxon>Craniata</taxon>
        <taxon>Vertebrata</taxon>
        <taxon>Euteleostomi</taxon>
        <taxon>Archelosauria</taxon>
        <taxon>Archosauria</taxon>
        <taxon>Crocodylia</taxon>
        <taxon>Alligatoridae</taxon>
        <taxon>Alligatorinae</taxon>
        <taxon>Alligator</taxon>
    </lineage>
</organism>
<sequence>MPAKSCIQKKEGNWLVSPINAMYMCTATMHGPGNAAGQLGEQYPAMAIAPDDSYSITIMNHDQKSKGSRMLPARPDTQENFHGWNSLGPATSPQPSDETAE</sequence>
<evidence type="ECO:0000256" key="1">
    <source>
        <dbReference type="SAM" id="MobiDB-lite"/>
    </source>
</evidence>